<dbReference type="AlphaFoldDB" id="A0A8H6Y3C2"/>
<name>A0A8H6Y3C2_9AGAR</name>
<feature type="region of interest" description="Disordered" evidence="1">
    <location>
        <begin position="78"/>
        <end position="101"/>
    </location>
</feature>
<sequence>MPRGLSLSPHWRGMCPQRPQRAQSPLRRSLPSRSPKAPDAPSWRLRLSPYVAARTLLLLYRPPLRMVLRRPPTYRPLCPPAPPKTAPPAPPITAHHAPPAAPPVAAAQSAVAAQSAAVNAAVPVAAQPAAAKATVPAPRRRPAPQICRPSQRSTCGRFSGSLWAVRRPQQAEQAVSAPLRVLPSPYIILDLQNCNLIHLAIRTIPTSWCMTLS</sequence>
<feature type="region of interest" description="Disordered" evidence="1">
    <location>
        <begin position="1"/>
        <end position="42"/>
    </location>
</feature>
<feature type="compositionally biased region" description="Low complexity" evidence="1">
    <location>
        <begin position="24"/>
        <end position="35"/>
    </location>
</feature>
<dbReference type="EMBL" id="JACAZH010000013">
    <property type="protein sequence ID" value="KAF7351659.1"/>
    <property type="molecule type" value="Genomic_DNA"/>
</dbReference>
<evidence type="ECO:0000313" key="2">
    <source>
        <dbReference type="EMBL" id="KAF7351659.1"/>
    </source>
</evidence>
<evidence type="ECO:0000313" key="3">
    <source>
        <dbReference type="Proteomes" id="UP000623467"/>
    </source>
</evidence>
<feature type="compositionally biased region" description="Low complexity" evidence="1">
    <location>
        <begin position="92"/>
        <end position="101"/>
    </location>
</feature>
<protein>
    <submittedName>
        <fullName evidence="2">Uncharacterized protein</fullName>
    </submittedName>
</protein>
<gene>
    <name evidence="2" type="ORF">MSAN_01598600</name>
</gene>
<keyword evidence="3" id="KW-1185">Reference proteome</keyword>
<accession>A0A8H6Y3C2</accession>
<reference evidence="2" key="1">
    <citation type="submission" date="2020-05" db="EMBL/GenBank/DDBJ databases">
        <title>Mycena genomes resolve the evolution of fungal bioluminescence.</title>
        <authorList>
            <person name="Tsai I.J."/>
        </authorList>
    </citation>
    <scope>NUCLEOTIDE SEQUENCE</scope>
    <source>
        <strain evidence="2">160909Yilan</strain>
    </source>
</reference>
<comment type="caution">
    <text evidence="2">The sequence shown here is derived from an EMBL/GenBank/DDBJ whole genome shotgun (WGS) entry which is preliminary data.</text>
</comment>
<feature type="compositionally biased region" description="Pro residues" evidence="1">
    <location>
        <begin position="78"/>
        <end position="91"/>
    </location>
</feature>
<dbReference type="Proteomes" id="UP000623467">
    <property type="component" value="Unassembled WGS sequence"/>
</dbReference>
<feature type="region of interest" description="Disordered" evidence="1">
    <location>
        <begin position="132"/>
        <end position="152"/>
    </location>
</feature>
<organism evidence="2 3">
    <name type="scientific">Mycena sanguinolenta</name>
    <dbReference type="NCBI Taxonomy" id="230812"/>
    <lineage>
        <taxon>Eukaryota</taxon>
        <taxon>Fungi</taxon>
        <taxon>Dikarya</taxon>
        <taxon>Basidiomycota</taxon>
        <taxon>Agaricomycotina</taxon>
        <taxon>Agaricomycetes</taxon>
        <taxon>Agaricomycetidae</taxon>
        <taxon>Agaricales</taxon>
        <taxon>Marasmiineae</taxon>
        <taxon>Mycenaceae</taxon>
        <taxon>Mycena</taxon>
    </lineage>
</organism>
<proteinExistence type="predicted"/>
<evidence type="ECO:0000256" key="1">
    <source>
        <dbReference type="SAM" id="MobiDB-lite"/>
    </source>
</evidence>